<evidence type="ECO:0000313" key="3">
    <source>
        <dbReference type="Proteomes" id="UP001371218"/>
    </source>
</evidence>
<dbReference type="EMBL" id="JBBUTG010000003">
    <property type="protein sequence ID" value="MEK8030656.1"/>
    <property type="molecule type" value="Genomic_DNA"/>
</dbReference>
<name>A0ABU9BL15_9BURK</name>
<dbReference type="Proteomes" id="UP001371218">
    <property type="component" value="Unassembled WGS sequence"/>
</dbReference>
<dbReference type="Pfam" id="PF13469">
    <property type="entry name" value="Sulfotransfer_3"/>
    <property type="match status" value="1"/>
</dbReference>
<dbReference type="Gene3D" id="3.40.50.300">
    <property type="entry name" value="P-loop containing nucleotide triphosphate hydrolases"/>
    <property type="match status" value="1"/>
</dbReference>
<protein>
    <submittedName>
        <fullName evidence="2">Sulfotransferase</fullName>
        <ecNumber evidence="2">2.8.2.-</ecNumber>
    </submittedName>
</protein>
<keyword evidence="3" id="KW-1185">Reference proteome</keyword>
<organism evidence="2 3">
    <name type="scientific">Ideonella lacteola</name>
    <dbReference type="NCBI Taxonomy" id="2984193"/>
    <lineage>
        <taxon>Bacteria</taxon>
        <taxon>Pseudomonadati</taxon>
        <taxon>Pseudomonadota</taxon>
        <taxon>Betaproteobacteria</taxon>
        <taxon>Burkholderiales</taxon>
        <taxon>Sphaerotilaceae</taxon>
        <taxon>Ideonella</taxon>
    </lineage>
</organism>
<sequence length="309" mass="35010">MPSMLQRLTGKATAPAHPQLNLVELRRWCEQSRPIFIVGLARSGTSMLQVAFAQHPTMFDIANCRETFIFLRPRQPFVDPIHFPTRAYLKGRPNLMALREWVESYEAEFGELSEADSIRAFFYFAGNMVYPGRHPLEKTPGHLRKLELIFEVFPRSKILVCSRDPVDVVASYRKRLAKAQADGEPPEKTGWLDKGVDEMIGVFERFTRMVNEAIPAHGQDMFMAPYDWLIDSPAESIEAICQFVGMEFVPTMVASEATGSKAEGKSEKAHAIQKRASDAHKVLSAEEIEKIQRACEPWLEQWSRPGVLG</sequence>
<reference evidence="2 3" key="1">
    <citation type="submission" date="2024-04" db="EMBL/GenBank/DDBJ databases">
        <title>Novel species of the genus Ideonella isolated from streams.</title>
        <authorList>
            <person name="Lu H."/>
        </authorList>
    </citation>
    <scope>NUCLEOTIDE SEQUENCE [LARGE SCALE GENOMIC DNA]</scope>
    <source>
        <strain evidence="2 3">DXS29W</strain>
    </source>
</reference>
<keyword evidence="1 2" id="KW-0808">Transferase</keyword>
<accession>A0ABU9BL15</accession>
<dbReference type="PANTHER" id="PTHR12788:SF10">
    <property type="entry name" value="PROTEIN-TYROSINE SULFOTRANSFERASE"/>
    <property type="match status" value="1"/>
</dbReference>
<gene>
    <name evidence="2" type="ORF">AACH06_07435</name>
</gene>
<dbReference type="RefSeq" id="WP_341425016.1">
    <property type="nucleotide sequence ID" value="NZ_JBBUTG010000003.1"/>
</dbReference>
<dbReference type="InterPro" id="IPR026634">
    <property type="entry name" value="TPST-like"/>
</dbReference>
<dbReference type="GO" id="GO:0016740">
    <property type="term" value="F:transferase activity"/>
    <property type="evidence" value="ECO:0007669"/>
    <property type="project" value="UniProtKB-KW"/>
</dbReference>
<evidence type="ECO:0000256" key="1">
    <source>
        <dbReference type="ARBA" id="ARBA00022679"/>
    </source>
</evidence>
<dbReference type="PANTHER" id="PTHR12788">
    <property type="entry name" value="PROTEIN-TYROSINE SULFOTRANSFERASE 2"/>
    <property type="match status" value="1"/>
</dbReference>
<dbReference type="SUPFAM" id="SSF52540">
    <property type="entry name" value="P-loop containing nucleoside triphosphate hydrolases"/>
    <property type="match status" value="1"/>
</dbReference>
<dbReference type="InterPro" id="IPR027417">
    <property type="entry name" value="P-loop_NTPase"/>
</dbReference>
<evidence type="ECO:0000313" key="2">
    <source>
        <dbReference type="EMBL" id="MEK8030656.1"/>
    </source>
</evidence>
<comment type="caution">
    <text evidence="2">The sequence shown here is derived from an EMBL/GenBank/DDBJ whole genome shotgun (WGS) entry which is preliminary data.</text>
</comment>
<dbReference type="EC" id="2.8.2.-" evidence="2"/>
<proteinExistence type="predicted"/>